<dbReference type="EMBL" id="ADWQ01000010">
    <property type="protein sequence ID" value="EFU35407.1"/>
    <property type="molecule type" value="Genomic_DNA"/>
</dbReference>
<dbReference type="EC" id="2.4.-.-" evidence="3"/>
<dbReference type="GO" id="GO:0016757">
    <property type="term" value="F:glycosyltransferase activity"/>
    <property type="evidence" value="ECO:0007669"/>
    <property type="project" value="UniProtKB-KW"/>
</dbReference>
<keyword evidence="3" id="KW-0328">Glycosyltransferase</keyword>
<dbReference type="Proteomes" id="UP000005056">
    <property type="component" value="Unassembled WGS sequence"/>
</dbReference>
<name>A0AAN3SF00_ECOLX</name>
<dbReference type="SUPFAM" id="SSF53756">
    <property type="entry name" value="UDP-Glycosyltransferase/glycogen phosphorylase"/>
    <property type="match status" value="1"/>
</dbReference>
<dbReference type="InterPro" id="IPR028098">
    <property type="entry name" value="Glyco_trans_4-like_N"/>
</dbReference>
<dbReference type="PANTHER" id="PTHR45947">
    <property type="entry name" value="SULFOQUINOVOSYL TRANSFERASE SQD2"/>
    <property type="match status" value="1"/>
</dbReference>
<dbReference type="Pfam" id="PF00534">
    <property type="entry name" value="Glycos_transf_1"/>
    <property type="match status" value="1"/>
</dbReference>
<feature type="domain" description="Glycosyl transferase family 1" evidence="1">
    <location>
        <begin position="195"/>
        <end position="361"/>
    </location>
</feature>
<evidence type="ECO:0000313" key="3">
    <source>
        <dbReference type="EMBL" id="EFU35407.1"/>
    </source>
</evidence>
<gene>
    <name evidence="3" type="ORF">HMPREF9350_02841</name>
</gene>
<evidence type="ECO:0000313" key="4">
    <source>
        <dbReference type="Proteomes" id="UP000005056"/>
    </source>
</evidence>
<organism evidence="3 4">
    <name type="scientific">Escherichia coli MS 85-1</name>
    <dbReference type="NCBI Taxonomy" id="679202"/>
    <lineage>
        <taxon>Bacteria</taxon>
        <taxon>Pseudomonadati</taxon>
        <taxon>Pseudomonadota</taxon>
        <taxon>Gammaproteobacteria</taxon>
        <taxon>Enterobacterales</taxon>
        <taxon>Enterobacteriaceae</taxon>
        <taxon>Escherichia</taxon>
    </lineage>
</organism>
<accession>A0AAN3SF00</accession>
<feature type="domain" description="Glycosyltransferase subfamily 4-like N-terminal" evidence="2">
    <location>
        <begin position="35"/>
        <end position="189"/>
    </location>
</feature>
<keyword evidence="3" id="KW-0808">Transferase</keyword>
<evidence type="ECO:0000259" key="1">
    <source>
        <dbReference type="Pfam" id="PF00534"/>
    </source>
</evidence>
<dbReference type="PANTHER" id="PTHR45947:SF14">
    <property type="entry name" value="SLL1723 PROTEIN"/>
    <property type="match status" value="1"/>
</dbReference>
<sequence length="386" mass="43795">MGVNGGVIMDSVGIFRNQLFKKSEVFIRQQAESLTRHKIHYIGRKLYGDPPNDASYKVINENNTLSERISEIWNVLTRDSISYLKMTEQTKLDLIHCHFSLDGIYALDLARKKDIPLITTLHGFDVTTKSHKWLLSKSPTYINYFFNKNKLKNGEHKFLCVSDFIYNAAINNGFNEKNLIKHYIGIDVDKYNTREKAEEQKIILHVARLVEKKGTSTLISAMRNISKNFPEYKLIIIGEGPLQEQLLEQAKELNLENNISFLGAKSHAEVMQWMRKASLLVLPSITAKNGDAEGLGMVLLEAAATGVPLIGTNHGGIPEVIKDSINGYLVNENDADMLQDRISYLLNNDSVRHQMGRAARDVINRDFNIHIQSAKLEDIYQKLIHG</sequence>
<evidence type="ECO:0000259" key="2">
    <source>
        <dbReference type="Pfam" id="PF13439"/>
    </source>
</evidence>
<comment type="caution">
    <text evidence="3">The sequence shown here is derived from an EMBL/GenBank/DDBJ whole genome shotgun (WGS) entry which is preliminary data.</text>
</comment>
<dbReference type="Gene3D" id="3.40.50.2000">
    <property type="entry name" value="Glycogen Phosphorylase B"/>
    <property type="match status" value="2"/>
</dbReference>
<dbReference type="Pfam" id="PF13439">
    <property type="entry name" value="Glyco_transf_4"/>
    <property type="match status" value="1"/>
</dbReference>
<dbReference type="AlphaFoldDB" id="A0AAN3SF00"/>
<dbReference type="InterPro" id="IPR050194">
    <property type="entry name" value="Glycosyltransferase_grp1"/>
</dbReference>
<protein>
    <submittedName>
        <fullName evidence="3">Glycosyltransferase, group 1 family protein</fullName>
        <ecNumber evidence="3">2.4.-.-</ecNumber>
    </submittedName>
</protein>
<reference evidence="3 4" key="1">
    <citation type="submission" date="2010-09" db="EMBL/GenBank/DDBJ databases">
        <authorList>
            <person name="Weinstock G."/>
            <person name="Sodergren E."/>
            <person name="Clifton S."/>
            <person name="Fulton L."/>
            <person name="Fulton B."/>
            <person name="Courtney L."/>
            <person name="Fronick C."/>
            <person name="Harrison M."/>
            <person name="Strong C."/>
            <person name="Farmer C."/>
            <person name="Delahaunty K."/>
            <person name="Markovic C."/>
            <person name="Hall O."/>
            <person name="Minx P."/>
            <person name="Tomlinson C."/>
            <person name="Mitreva M."/>
            <person name="Hou S."/>
            <person name="Chen J."/>
            <person name="Wollam A."/>
            <person name="Pepin K.H."/>
            <person name="Johnson M."/>
            <person name="Bhonagiri V."/>
            <person name="Zhang X."/>
            <person name="Suruliraj S."/>
            <person name="Warren W."/>
            <person name="Chinwalla A."/>
            <person name="Mardis E.R."/>
            <person name="Wilson R.K."/>
        </authorList>
    </citation>
    <scope>NUCLEOTIDE SEQUENCE [LARGE SCALE GENOMIC DNA]</scope>
    <source>
        <strain evidence="3 4">MS 85-1</strain>
    </source>
</reference>
<proteinExistence type="predicted"/>
<dbReference type="InterPro" id="IPR001296">
    <property type="entry name" value="Glyco_trans_1"/>
</dbReference>